<evidence type="ECO:0000259" key="4">
    <source>
        <dbReference type="PROSITE" id="PS50089"/>
    </source>
</evidence>
<evidence type="ECO:0000256" key="1">
    <source>
        <dbReference type="PROSITE-ProRule" id="PRU00175"/>
    </source>
</evidence>
<gene>
    <name evidence="5" type="ORF">Agub_g15412</name>
</gene>
<dbReference type="GO" id="GO:0008270">
    <property type="term" value="F:zinc ion binding"/>
    <property type="evidence" value="ECO:0007669"/>
    <property type="project" value="UniProtKB-KW"/>
</dbReference>
<organism evidence="5 6">
    <name type="scientific">Astrephomene gubernaculifera</name>
    <dbReference type="NCBI Taxonomy" id="47775"/>
    <lineage>
        <taxon>Eukaryota</taxon>
        <taxon>Viridiplantae</taxon>
        <taxon>Chlorophyta</taxon>
        <taxon>core chlorophytes</taxon>
        <taxon>Chlorophyceae</taxon>
        <taxon>CS clade</taxon>
        <taxon>Chlamydomonadales</taxon>
        <taxon>Astrephomenaceae</taxon>
        <taxon>Astrephomene</taxon>
    </lineage>
</organism>
<dbReference type="InterPro" id="IPR001841">
    <property type="entry name" value="Znf_RING"/>
</dbReference>
<evidence type="ECO:0000313" key="5">
    <source>
        <dbReference type="EMBL" id="GFR52792.1"/>
    </source>
</evidence>
<keyword evidence="3" id="KW-1133">Transmembrane helix</keyword>
<evidence type="ECO:0000256" key="3">
    <source>
        <dbReference type="SAM" id="Phobius"/>
    </source>
</evidence>
<proteinExistence type="predicted"/>
<keyword evidence="1" id="KW-0863">Zinc-finger</keyword>
<comment type="caution">
    <text evidence="5">The sequence shown here is derived from an EMBL/GenBank/DDBJ whole genome shotgun (WGS) entry which is preliminary data.</text>
</comment>
<reference evidence="5 6" key="1">
    <citation type="journal article" date="2021" name="Sci. Rep.">
        <title>Genome sequencing of the multicellular alga Astrephomene provides insights into convergent evolution of germ-soma differentiation.</title>
        <authorList>
            <person name="Yamashita S."/>
            <person name="Yamamoto K."/>
            <person name="Matsuzaki R."/>
            <person name="Suzuki S."/>
            <person name="Yamaguchi H."/>
            <person name="Hirooka S."/>
            <person name="Minakuchi Y."/>
            <person name="Miyagishima S."/>
            <person name="Kawachi M."/>
            <person name="Toyoda A."/>
            <person name="Nozaki H."/>
        </authorList>
    </citation>
    <scope>NUCLEOTIDE SEQUENCE [LARGE SCALE GENOMIC DNA]</scope>
    <source>
        <strain evidence="5 6">NIES-4017</strain>
    </source>
</reference>
<keyword evidence="3" id="KW-0472">Membrane</keyword>
<feature type="compositionally biased region" description="Low complexity" evidence="2">
    <location>
        <begin position="186"/>
        <end position="207"/>
    </location>
</feature>
<name>A0AAD3HTY6_9CHLO</name>
<keyword evidence="6" id="KW-1185">Reference proteome</keyword>
<keyword evidence="1" id="KW-0479">Metal-binding</keyword>
<evidence type="ECO:0000313" key="6">
    <source>
        <dbReference type="Proteomes" id="UP001054857"/>
    </source>
</evidence>
<feature type="region of interest" description="Disordered" evidence="2">
    <location>
        <begin position="1"/>
        <end position="60"/>
    </location>
</feature>
<dbReference type="Proteomes" id="UP001054857">
    <property type="component" value="Unassembled WGS sequence"/>
</dbReference>
<protein>
    <recommendedName>
        <fullName evidence="4">RING-type domain-containing protein</fullName>
    </recommendedName>
</protein>
<accession>A0AAD3HTY6</accession>
<dbReference type="EMBL" id="BMAR01000072">
    <property type="protein sequence ID" value="GFR52792.1"/>
    <property type="molecule type" value="Genomic_DNA"/>
</dbReference>
<feature type="transmembrane region" description="Helical" evidence="3">
    <location>
        <begin position="318"/>
        <end position="343"/>
    </location>
</feature>
<keyword evidence="3" id="KW-0812">Transmembrane</keyword>
<dbReference type="PROSITE" id="PS50089">
    <property type="entry name" value="ZF_RING_2"/>
    <property type="match status" value="1"/>
</dbReference>
<dbReference type="AlphaFoldDB" id="A0AAD3HTY6"/>
<evidence type="ECO:0000256" key="2">
    <source>
        <dbReference type="SAM" id="MobiDB-lite"/>
    </source>
</evidence>
<feature type="region of interest" description="Disordered" evidence="2">
    <location>
        <begin position="175"/>
        <end position="233"/>
    </location>
</feature>
<feature type="compositionally biased region" description="Basic and acidic residues" evidence="2">
    <location>
        <begin position="21"/>
        <end position="32"/>
    </location>
</feature>
<feature type="domain" description="RING-type" evidence="4">
    <location>
        <begin position="243"/>
        <end position="282"/>
    </location>
</feature>
<dbReference type="SUPFAM" id="SSF57850">
    <property type="entry name" value="RING/U-box"/>
    <property type="match status" value="1"/>
</dbReference>
<keyword evidence="1" id="KW-0862">Zinc</keyword>
<sequence length="344" mass="37109">MAPPPPSAASGQHPHQQPQQHPHDHVLHDLDGHHHHHQQQQQQQQQQPPPDLPPEQQQQQQPPLLPYRLLYPVGSRKWNCRAAPHKRAALLGAYSDGQTVLAQPVHQGGACWLAVRLGCGQVGYCKQHDEVHMLQHHNTRTGYGWYRVVYCRLADEAAFGMSLETLTPELLRELAATPPPAPAPSLAPSASPPSRQHPTPAAPAASPSTPPPPLAPPSSSSSSAPPAPLAAPAGAEQCRRDRCAGCRLPLRPGGLAYVGSCGHSFHFECLRALGDANICTACGVWFAVGQSPPAACPPPAPTSVFQHVHQALWFVPPFYRYILIYGAMLLLSPLVILASWLGLL</sequence>